<evidence type="ECO:0000256" key="9">
    <source>
        <dbReference type="ARBA" id="ARBA00023125"/>
    </source>
</evidence>
<comment type="catalytic activity">
    <reaction evidence="14">
        <text>ATP + H2O = ADP + phosphate + H(+)</text>
        <dbReference type="Rhea" id="RHEA:13065"/>
        <dbReference type="ChEBI" id="CHEBI:15377"/>
        <dbReference type="ChEBI" id="CHEBI:15378"/>
        <dbReference type="ChEBI" id="CHEBI:30616"/>
        <dbReference type="ChEBI" id="CHEBI:43474"/>
        <dbReference type="ChEBI" id="CHEBI:456216"/>
        <dbReference type="EC" id="5.6.2.4"/>
    </reaction>
</comment>
<protein>
    <recommendedName>
        <fullName evidence="13">DNA 3'-5' helicase</fullName>
        <ecNumber evidence="13">5.6.2.4</ecNumber>
    </recommendedName>
</protein>
<dbReference type="Pfam" id="PF00580">
    <property type="entry name" value="UvrD-helicase"/>
    <property type="match status" value="1"/>
</dbReference>
<keyword evidence="4" id="KW-0227">DNA damage</keyword>
<comment type="similarity">
    <text evidence="1">Belongs to the helicase family. UvrD subfamily.</text>
</comment>
<evidence type="ECO:0000256" key="13">
    <source>
        <dbReference type="ARBA" id="ARBA00034808"/>
    </source>
</evidence>
<dbReference type="Pfam" id="PF12705">
    <property type="entry name" value="PDDEXK_1"/>
    <property type="match status" value="1"/>
</dbReference>
<keyword evidence="9" id="KW-0238">DNA-binding</keyword>
<dbReference type="PROSITE" id="PS51217">
    <property type="entry name" value="UVRD_HELICASE_CTER"/>
    <property type="match status" value="1"/>
</dbReference>
<dbReference type="InterPro" id="IPR038726">
    <property type="entry name" value="PDDEXK_AddAB-type"/>
</dbReference>
<dbReference type="Proteomes" id="UP000230557">
    <property type="component" value="Unassembled WGS sequence"/>
</dbReference>
<evidence type="ECO:0000256" key="4">
    <source>
        <dbReference type="ARBA" id="ARBA00022763"/>
    </source>
</evidence>
<dbReference type="InterPro" id="IPR013986">
    <property type="entry name" value="DExx_box_DNA_helicase_dom_sf"/>
</dbReference>
<keyword evidence="3 15" id="KW-0547">Nucleotide-binding</keyword>
<keyword evidence="5 15" id="KW-0378">Hydrolase</keyword>
<dbReference type="GO" id="GO:0000725">
    <property type="term" value="P:recombinational repair"/>
    <property type="evidence" value="ECO:0007669"/>
    <property type="project" value="TreeGrafter"/>
</dbReference>
<keyword evidence="6 15" id="KW-0347">Helicase</keyword>
<name>A0A2H0VCK8_9BACT</name>
<dbReference type="GO" id="GO:0004527">
    <property type="term" value="F:exonuclease activity"/>
    <property type="evidence" value="ECO:0007669"/>
    <property type="project" value="UniProtKB-KW"/>
</dbReference>
<proteinExistence type="inferred from homology"/>
<evidence type="ECO:0000313" key="19">
    <source>
        <dbReference type="Proteomes" id="UP000230557"/>
    </source>
</evidence>
<gene>
    <name evidence="18" type="ORF">COT91_04520</name>
</gene>
<evidence type="ECO:0000256" key="15">
    <source>
        <dbReference type="PROSITE-ProRule" id="PRU00560"/>
    </source>
</evidence>
<feature type="domain" description="UvrD-like helicase C-terminal" evidence="17">
    <location>
        <begin position="356"/>
        <end position="641"/>
    </location>
</feature>
<dbReference type="Gene3D" id="3.90.320.10">
    <property type="match status" value="1"/>
</dbReference>
<dbReference type="InterPro" id="IPR011335">
    <property type="entry name" value="Restrct_endonuc-II-like"/>
</dbReference>
<dbReference type="Gene3D" id="1.10.10.160">
    <property type="match status" value="1"/>
</dbReference>
<feature type="binding site" evidence="15">
    <location>
        <begin position="29"/>
        <end position="36"/>
    </location>
    <ligand>
        <name>ATP</name>
        <dbReference type="ChEBI" id="CHEBI:30616"/>
    </ligand>
</feature>
<evidence type="ECO:0000256" key="14">
    <source>
        <dbReference type="ARBA" id="ARBA00048988"/>
    </source>
</evidence>
<dbReference type="Gene3D" id="3.40.50.300">
    <property type="entry name" value="P-loop containing nucleotide triphosphate hydrolases"/>
    <property type="match status" value="3"/>
</dbReference>
<dbReference type="InterPro" id="IPR000212">
    <property type="entry name" value="DNA_helicase_UvrD/REP"/>
</dbReference>
<keyword evidence="2" id="KW-0540">Nuclease</keyword>
<dbReference type="Pfam" id="PF13361">
    <property type="entry name" value="UvrD_C"/>
    <property type="match status" value="1"/>
</dbReference>
<dbReference type="EC" id="5.6.2.4" evidence="13"/>
<evidence type="ECO:0000313" key="18">
    <source>
        <dbReference type="EMBL" id="PIR96825.1"/>
    </source>
</evidence>
<dbReference type="GO" id="GO:0005524">
    <property type="term" value="F:ATP binding"/>
    <property type="evidence" value="ECO:0007669"/>
    <property type="project" value="UniProtKB-UniRule"/>
</dbReference>
<dbReference type="EMBL" id="PFAJ01000060">
    <property type="protein sequence ID" value="PIR96825.1"/>
    <property type="molecule type" value="Genomic_DNA"/>
</dbReference>
<evidence type="ECO:0000256" key="6">
    <source>
        <dbReference type="ARBA" id="ARBA00022806"/>
    </source>
</evidence>
<accession>A0A2H0VCK8</accession>
<evidence type="ECO:0000256" key="1">
    <source>
        <dbReference type="ARBA" id="ARBA00009922"/>
    </source>
</evidence>
<evidence type="ECO:0000259" key="17">
    <source>
        <dbReference type="PROSITE" id="PS51217"/>
    </source>
</evidence>
<evidence type="ECO:0000256" key="10">
    <source>
        <dbReference type="ARBA" id="ARBA00023204"/>
    </source>
</evidence>
<dbReference type="AlphaFoldDB" id="A0A2H0VCK8"/>
<evidence type="ECO:0000256" key="3">
    <source>
        <dbReference type="ARBA" id="ARBA00022741"/>
    </source>
</evidence>
<dbReference type="SUPFAM" id="SSF52980">
    <property type="entry name" value="Restriction endonuclease-like"/>
    <property type="match status" value="1"/>
</dbReference>
<comment type="catalytic activity">
    <reaction evidence="12">
        <text>Couples ATP hydrolysis with the unwinding of duplex DNA by translocating in the 3'-5' direction.</text>
        <dbReference type="EC" id="5.6.2.4"/>
    </reaction>
</comment>
<dbReference type="Gene3D" id="1.10.486.10">
    <property type="entry name" value="PCRA, domain 4"/>
    <property type="match status" value="1"/>
</dbReference>
<dbReference type="InterPro" id="IPR011604">
    <property type="entry name" value="PDDEXK-like_dom_sf"/>
</dbReference>
<dbReference type="PROSITE" id="PS51198">
    <property type="entry name" value="UVRD_HELICASE_ATP_BIND"/>
    <property type="match status" value="1"/>
</dbReference>
<keyword evidence="7" id="KW-0269">Exonuclease</keyword>
<dbReference type="PANTHER" id="PTHR11070:SF2">
    <property type="entry name" value="ATP-DEPENDENT DNA HELICASE SRS2"/>
    <property type="match status" value="1"/>
</dbReference>
<keyword evidence="10" id="KW-0234">DNA repair</keyword>
<evidence type="ECO:0000256" key="11">
    <source>
        <dbReference type="ARBA" id="ARBA00023235"/>
    </source>
</evidence>
<dbReference type="InterPro" id="IPR027417">
    <property type="entry name" value="P-loop_NTPase"/>
</dbReference>
<dbReference type="PANTHER" id="PTHR11070">
    <property type="entry name" value="UVRD / RECB / PCRA DNA HELICASE FAMILY MEMBER"/>
    <property type="match status" value="1"/>
</dbReference>
<dbReference type="InterPro" id="IPR014017">
    <property type="entry name" value="DNA_helicase_UvrD-like_C"/>
</dbReference>
<dbReference type="GO" id="GO:0003677">
    <property type="term" value="F:DNA binding"/>
    <property type="evidence" value="ECO:0007669"/>
    <property type="project" value="UniProtKB-KW"/>
</dbReference>
<dbReference type="GO" id="GO:0043138">
    <property type="term" value="F:3'-5' DNA helicase activity"/>
    <property type="evidence" value="ECO:0007669"/>
    <property type="project" value="UniProtKB-EC"/>
</dbReference>
<feature type="domain" description="UvrD-like helicase ATP-binding" evidence="16">
    <location>
        <begin position="8"/>
        <end position="348"/>
    </location>
</feature>
<evidence type="ECO:0000256" key="7">
    <source>
        <dbReference type="ARBA" id="ARBA00022839"/>
    </source>
</evidence>
<dbReference type="SUPFAM" id="SSF52540">
    <property type="entry name" value="P-loop containing nucleoside triphosphate hydrolases"/>
    <property type="match status" value="1"/>
</dbReference>
<evidence type="ECO:0000256" key="8">
    <source>
        <dbReference type="ARBA" id="ARBA00022840"/>
    </source>
</evidence>
<reference evidence="19" key="1">
    <citation type="submission" date="2017-09" db="EMBL/GenBank/DDBJ databases">
        <title>Depth-based differentiation of microbial function through sediment-hosted aquifers and enrichment of novel symbionts in the deep terrestrial subsurface.</title>
        <authorList>
            <person name="Probst A.J."/>
            <person name="Ladd B."/>
            <person name="Jarett J.K."/>
            <person name="Geller-Mcgrath D.E."/>
            <person name="Sieber C.M.K."/>
            <person name="Emerson J.B."/>
            <person name="Anantharaman K."/>
            <person name="Thomas B.C."/>
            <person name="Malmstrom R."/>
            <person name="Stieglmeier M."/>
            <person name="Klingl A."/>
            <person name="Woyke T."/>
            <person name="Ryan C.M."/>
            <person name="Banfield J.F."/>
        </authorList>
    </citation>
    <scope>NUCLEOTIDE SEQUENCE [LARGE SCALE GENOMIC DNA]</scope>
</reference>
<dbReference type="CDD" id="cd17932">
    <property type="entry name" value="DEXQc_UvrD"/>
    <property type="match status" value="1"/>
</dbReference>
<keyword evidence="11" id="KW-0413">Isomerase</keyword>
<evidence type="ECO:0000256" key="2">
    <source>
        <dbReference type="ARBA" id="ARBA00022722"/>
    </source>
</evidence>
<sequence>MKKSKLLQNLNKEQLSAVTHKDGPVLIVAGAGTGKTTVITRRIAWLIEQGLAKPNEILALTFTEKAANEMEERVDRLLPFGYTDLWISTFHAFCKRILDSHAIEIGLPVNFKLLTETEQWVMIRKNLGRFDLDYFKPIGNPSRFIRVLLKHFSRAKDELISPEEYVKYAKESALDFDNDLGLQNPKNATEDFSLPREADKSADYNEKHGSLKAPATLEHDGVRLEAQKIQEAANAYAIYQKLLIESEALDFGDLITYCYELFKKRPNILARYKKQFKYILVDEFQDTNYAQYELVKQLGGKDGNITVVGDDDQSVYKFRGASVSNILKFKEDYKIAKQIALTRNYRSLQNLLDLSYEFIQLNNPDRLEKKLNISKKLLAQTNEKAEIRAIKYPDFFQEAQGVVEKIATIKKQDKDCDWDDFAILVRSNESAEIFIDLLDRSGLPYIHLSRRGLYKKSIVQQVLAYLKLLDNYYESRSVYRVLNLPVFNLSDDDLAEIVAYSNRKAQSLFGGLKQIALQKSLSESGQKSVNLLLSLVEKHTKLSRNKPVNELFVAVVRDLKIAHEESERGPETALEVQNLSYLNQFHRKIQDFIVGSDQKLLKNFMEEVDLELMSGETGKLEFDPDIGPETIKLITIHSAKGLEFKYVFVVALVDKRFPSISRSEPIELPDKLVKDILPSGDFHIQEERRLFYVAMTRAKKDLFLTYALDYGGSTVRKPSVFLKDLKLIKNELPGPTGKVDFGKKKMPEIFSDGSAETRKGKLVLPKTFSFTSISDFRKCPLEFKYRHILKVPRPGAAALSFGQTVHNSLENYLKLYMQELSTSQGDLFTKSKKQKKSSVPPFSKLKEFYEKGWIDDWYESFEQKEDYKKLGSKIIKNIFKYFEKNIPAPKIIEKKFRLGVGKYVFTGKIDRADQTPEGLVIIDYKTGSAKDRPLGKVDKEQLLVYQWAAEDFLREKVADLQYWFLRDGIEKKSFLGTAKQVSEVKEKLLETITQIVDAVENNNFHKYHKKHQDCEYG</sequence>
<evidence type="ECO:0000259" key="16">
    <source>
        <dbReference type="PROSITE" id="PS51198"/>
    </source>
</evidence>
<organism evidence="18 19">
    <name type="scientific">Candidatus Doudnabacteria bacterium CG10_big_fil_rev_8_21_14_0_10_41_10</name>
    <dbReference type="NCBI Taxonomy" id="1974551"/>
    <lineage>
        <taxon>Bacteria</taxon>
        <taxon>Candidatus Doudnaibacteriota</taxon>
    </lineage>
</organism>
<dbReference type="InterPro" id="IPR014016">
    <property type="entry name" value="UvrD-like_ATP-bd"/>
</dbReference>
<evidence type="ECO:0000256" key="5">
    <source>
        <dbReference type="ARBA" id="ARBA00022801"/>
    </source>
</evidence>
<keyword evidence="8 15" id="KW-0067">ATP-binding</keyword>
<comment type="caution">
    <text evidence="18">The sequence shown here is derived from an EMBL/GenBank/DDBJ whole genome shotgun (WGS) entry which is preliminary data.</text>
</comment>
<evidence type="ECO:0000256" key="12">
    <source>
        <dbReference type="ARBA" id="ARBA00034617"/>
    </source>
</evidence>